<reference evidence="9 10" key="1">
    <citation type="submission" date="2017-10" db="EMBL/GenBank/DDBJ databases">
        <title>Resolving the taxonomy of Roseburia spp., Eubacterium rectale and Agathobacter spp. through phylogenomic analysis.</title>
        <authorList>
            <person name="Sheridan P.O."/>
            <person name="Walker A.W."/>
            <person name="Duncan S.H."/>
            <person name="Scott K.P."/>
            <person name="Toole P.W.O."/>
            <person name="Luis P."/>
            <person name="Flint H.J."/>
        </authorList>
    </citation>
    <scope>NUCLEOTIDE SEQUENCE [LARGE SCALE GENOMIC DNA]</scope>
    <source>
        <strain evidence="9 10">JK626</strain>
    </source>
</reference>
<evidence type="ECO:0000256" key="2">
    <source>
        <dbReference type="ARBA" id="ARBA00022485"/>
    </source>
</evidence>
<dbReference type="Pfam" id="PF14697">
    <property type="entry name" value="Fer4_21"/>
    <property type="match status" value="1"/>
</dbReference>
<keyword evidence="2" id="KW-0004">4Fe-4S</keyword>
<feature type="domain" description="4Fe-4S ferredoxin-type" evidence="8">
    <location>
        <begin position="1"/>
        <end position="30"/>
    </location>
</feature>
<dbReference type="InterPro" id="IPR017900">
    <property type="entry name" value="4Fe4S_Fe_S_CS"/>
</dbReference>
<keyword evidence="1" id="KW-0813">Transport</keyword>
<dbReference type="InterPro" id="IPR050572">
    <property type="entry name" value="Fe-S_Ferredoxin"/>
</dbReference>
<evidence type="ECO:0000256" key="6">
    <source>
        <dbReference type="ARBA" id="ARBA00023004"/>
    </source>
</evidence>
<dbReference type="RefSeq" id="WP_099392018.1">
    <property type="nucleotide sequence ID" value="NZ_PDYF01000011.1"/>
</dbReference>
<gene>
    <name evidence="9" type="ORF">CSX01_08200</name>
</gene>
<dbReference type="Proteomes" id="UP000225889">
    <property type="component" value="Unassembled WGS sequence"/>
</dbReference>
<dbReference type="PANTHER" id="PTHR43687">
    <property type="entry name" value="ADENYLYLSULFATE REDUCTASE, BETA SUBUNIT"/>
    <property type="match status" value="1"/>
</dbReference>
<organism evidence="9 10">
    <name type="scientific">Pseudobutyrivibrio ruminis</name>
    <dbReference type="NCBI Taxonomy" id="46206"/>
    <lineage>
        <taxon>Bacteria</taxon>
        <taxon>Bacillati</taxon>
        <taxon>Bacillota</taxon>
        <taxon>Clostridia</taxon>
        <taxon>Lachnospirales</taxon>
        <taxon>Lachnospiraceae</taxon>
        <taxon>Pseudobutyrivibrio</taxon>
    </lineage>
</organism>
<name>A0A2G3DW93_9FIRM</name>
<reference evidence="9 10" key="2">
    <citation type="submission" date="2017-10" db="EMBL/GenBank/DDBJ databases">
        <authorList>
            <person name="Banno H."/>
            <person name="Chua N.-H."/>
        </authorList>
    </citation>
    <scope>NUCLEOTIDE SEQUENCE [LARGE SCALE GENOMIC DNA]</scope>
    <source>
        <strain evidence="9 10">JK626</strain>
    </source>
</reference>
<accession>A0A2G3DW93</accession>
<evidence type="ECO:0000256" key="4">
    <source>
        <dbReference type="ARBA" id="ARBA00022737"/>
    </source>
</evidence>
<dbReference type="PROSITE" id="PS00198">
    <property type="entry name" value="4FE4S_FER_1"/>
    <property type="match status" value="1"/>
</dbReference>
<dbReference type="InterPro" id="IPR017896">
    <property type="entry name" value="4Fe4S_Fe-S-bd"/>
</dbReference>
<dbReference type="Gene3D" id="3.30.70.20">
    <property type="match status" value="1"/>
</dbReference>
<dbReference type="GO" id="GO:0046872">
    <property type="term" value="F:metal ion binding"/>
    <property type="evidence" value="ECO:0007669"/>
    <property type="project" value="UniProtKB-KW"/>
</dbReference>
<evidence type="ECO:0000256" key="5">
    <source>
        <dbReference type="ARBA" id="ARBA00022982"/>
    </source>
</evidence>
<dbReference type="PANTHER" id="PTHR43687:SF6">
    <property type="entry name" value="L-ASPARTATE SEMIALDEHYDE SULFURTRANSFERASE IRON-SULFUR SUBUNIT"/>
    <property type="match status" value="1"/>
</dbReference>
<comment type="caution">
    <text evidence="9">The sequence shown here is derived from an EMBL/GenBank/DDBJ whole genome shotgun (WGS) entry which is preliminary data.</text>
</comment>
<dbReference type="PROSITE" id="PS51379">
    <property type="entry name" value="4FE4S_FER_2"/>
    <property type="match status" value="2"/>
</dbReference>
<keyword evidence="5" id="KW-0249">Electron transport</keyword>
<dbReference type="AlphaFoldDB" id="A0A2G3DW93"/>
<keyword evidence="6" id="KW-0408">Iron</keyword>
<evidence type="ECO:0000256" key="7">
    <source>
        <dbReference type="ARBA" id="ARBA00023014"/>
    </source>
</evidence>
<keyword evidence="3" id="KW-0479">Metal-binding</keyword>
<keyword evidence="4" id="KW-0677">Repeat</keyword>
<evidence type="ECO:0000256" key="3">
    <source>
        <dbReference type="ARBA" id="ARBA00022723"/>
    </source>
</evidence>
<keyword evidence="7" id="KW-0411">Iron-sulfur</keyword>
<proteinExistence type="predicted"/>
<evidence type="ECO:0000313" key="10">
    <source>
        <dbReference type="Proteomes" id="UP000225889"/>
    </source>
</evidence>
<evidence type="ECO:0000313" key="9">
    <source>
        <dbReference type="EMBL" id="PHU35296.1"/>
    </source>
</evidence>
<evidence type="ECO:0000259" key="8">
    <source>
        <dbReference type="PROSITE" id="PS51379"/>
    </source>
</evidence>
<feature type="domain" description="4Fe-4S ferredoxin-type" evidence="8">
    <location>
        <begin position="31"/>
        <end position="60"/>
    </location>
</feature>
<sequence length="103" mass="11703">MSIKINQDKCIGCRKCIEACPGNLIKLDNKKAFIKRERDCWGCTSCLKECKAQAIEFFLGADVGGRGTILTFKEEGPIKHWIFSKGEKEIRTIDINSLESNRY</sequence>
<dbReference type="EMBL" id="PDYF01000011">
    <property type="protein sequence ID" value="PHU35296.1"/>
    <property type="molecule type" value="Genomic_DNA"/>
</dbReference>
<dbReference type="GO" id="GO:0051539">
    <property type="term" value="F:4 iron, 4 sulfur cluster binding"/>
    <property type="evidence" value="ECO:0007669"/>
    <property type="project" value="UniProtKB-KW"/>
</dbReference>
<protein>
    <submittedName>
        <fullName evidence="9">Adenylylsulfate reductase</fullName>
    </submittedName>
</protein>
<evidence type="ECO:0000256" key="1">
    <source>
        <dbReference type="ARBA" id="ARBA00022448"/>
    </source>
</evidence>
<dbReference type="SUPFAM" id="SSF54862">
    <property type="entry name" value="4Fe-4S ferredoxins"/>
    <property type="match status" value="1"/>
</dbReference>